<sequence>MAWIRITLFSVLSVTANIVFLISCASTSLKDICLWRVNVERLAESLKDAAAADSGVEVAKPLIPPALPTYWYYGIDGICDVFETSTGDDEVYCRRGFLPSHNVLDVLDDSLRYNIRRQSQSQSQSRHDQGEQEEDEEATTVMASWKTALTNLNPSRTLIAKESTVNTLMRTSAGLVVASILFHFFSVALALTSPSGSNAAAAAGAGWMFALASLVAMAGGICATQAMRLGAHGASGTGENAGPAVIIVLVGAAMSTVASWSLLCFPGQKKRRRDDEEEEERAEEEEEEDEELAKKEIGYRGGKFVYEWLGRSGLSNWSSENWTSGLRSRAGYGEYPRWEEKRHSGFTYDDLNGELGALLQSLGVPVPSGTTSYHLEIKSTLDQGCDGRNMIVSENQRELMETYRPGTGHVYILVRVFNLMERPSLRFFVDPVDHADLNWGPLNNGEYRVMSSNTNQFNTVIPY</sequence>
<evidence type="ECO:0000313" key="4">
    <source>
        <dbReference type="Proteomes" id="UP001583172"/>
    </source>
</evidence>
<dbReference type="InterPro" id="IPR036259">
    <property type="entry name" value="MFS_trans_sf"/>
</dbReference>
<proteinExistence type="predicted"/>
<feature type="compositionally biased region" description="Acidic residues" evidence="1">
    <location>
        <begin position="275"/>
        <end position="291"/>
    </location>
</feature>
<protein>
    <submittedName>
        <fullName evidence="3">Uncharacterized protein</fullName>
    </submittedName>
</protein>
<evidence type="ECO:0000256" key="1">
    <source>
        <dbReference type="SAM" id="MobiDB-lite"/>
    </source>
</evidence>
<dbReference type="Proteomes" id="UP001583172">
    <property type="component" value="Unassembled WGS sequence"/>
</dbReference>
<keyword evidence="4" id="KW-1185">Reference proteome</keyword>
<feature type="region of interest" description="Disordered" evidence="1">
    <location>
        <begin position="271"/>
        <end position="294"/>
    </location>
</feature>
<accession>A0ABR3VN02</accession>
<gene>
    <name evidence="3" type="ORF">VTJ49DRAFT_3331</name>
</gene>
<keyword evidence="2" id="KW-0472">Membrane</keyword>
<feature type="region of interest" description="Disordered" evidence="1">
    <location>
        <begin position="117"/>
        <end position="139"/>
    </location>
</feature>
<feature type="transmembrane region" description="Helical" evidence="2">
    <location>
        <begin position="199"/>
        <end position="221"/>
    </location>
</feature>
<comment type="caution">
    <text evidence="3">The sequence shown here is derived from an EMBL/GenBank/DDBJ whole genome shotgun (WGS) entry which is preliminary data.</text>
</comment>
<feature type="transmembrane region" description="Helical" evidence="2">
    <location>
        <begin position="241"/>
        <end position="263"/>
    </location>
</feature>
<evidence type="ECO:0000313" key="3">
    <source>
        <dbReference type="EMBL" id="KAL1843017.1"/>
    </source>
</evidence>
<dbReference type="EMBL" id="JAZGSY010000026">
    <property type="protein sequence ID" value="KAL1843017.1"/>
    <property type="molecule type" value="Genomic_DNA"/>
</dbReference>
<name>A0ABR3VN02_HUMIN</name>
<reference evidence="3 4" key="1">
    <citation type="journal article" date="2024" name="Commun. Biol.">
        <title>Comparative genomic analysis of thermophilic fungi reveals convergent evolutionary adaptations and gene losses.</title>
        <authorList>
            <person name="Steindorff A.S."/>
            <person name="Aguilar-Pontes M.V."/>
            <person name="Robinson A.J."/>
            <person name="Andreopoulos B."/>
            <person name="LaButti K."/>
            <person name="Kuo A."/>
            <person name="Mondo S."/>
            <person name="Riley R."/>
            <person name="Otillar R."/>
            <person name="Haridas S."/>
            <person name="Lipzen A."/>
            <person name="Grimwood J."/>
            <person name="Schmutz J."/>
            <person name="Clum A."/>
            <person name="Reid I.D."/>
            <person name="Moisan M.C."/>
            <person name="Butler G."/>
            <person name="Nguyen T.T.M."/>
            <person name="Dewar K."/>
            <person name="Conant G."/>
            <person name="Drula E."/>
            <person name="Henrissat B."/>
            <person name="Hansel C."/>
            <person name="Singer S."/>
            <person name="Hutchinson M.I."/>
            <person name="de Vries R.P."/>
            <person name="Natvig D.O."/>
            <person name="Powell A.J."/>
            <person name="Tsang A."/>
            <person name="Grigoriev I.V."/>
        </authorList>
    </citation>
    <scope>NUCLEOTIDE SEQUENCE [LARGE SCALE GENOMIC DNA]</scope>
    <source>
        <strain evidence="3 4">CBS 620.91</strain>
    </source>
</reference>
<dbReference type="Gene3D" id="1.20.140.150">
    <property type="match status" value="1"/>
</dbReference>
<dbReference type="SUPFAM" id="SSF103473">
    <property type="entry name" value="MFS general substrate transporter"/>
    <property type="match status" value="1"/>
</dbReference>
<keyword evidence="2" id="KW-1133">Transmembrane helix</keyword>
<dbReference type="PROSITE" id="PS51257">
    <property type="entry name" value="PROKAR_LIPOPROTEIN"/>
    <property type="match status" value="1"/>
</dbReference>
<feature type="transmembrane region" description="Helical" evidence="2">
    <location>
        <begin position="173"/>
        <end position="192"/>
    </location>
</feature>
<keyword evidence="2" id="KW-0812">Transmembrane</keyword>
<organism evidence="3 4">
    <name type="scientific">Humicola insolens</name>
    <name type="common">Soft-rot fungus</name>
    <dbReference type="NCBI Taxonomy" id="85995"/>
    <lineage>
        <taxon>Eukaryota</taxon>
        <taxon>Fungi</taxon>
        <taxon>Dikarya</taxon>
        <taxon>Ascomycota</taxon>
        <taxon>Pezizomycotina</taxon>
        <taxon>Sordariomycetes</taxon>
        <taxon>Sordariomycetidae</taxon>
        <taxon>Sordariales</taxon>
        <taxon>Chaetomiaceae</taxon>
        <taxon>Mycothermus</taxon>
    </lineage>
</organism>
<evidence type="ECO:0000256" key="2">
    <source>
        <dbReference type="SAM" id="Phobius"/>
    </source>
</evidence>